<feature type="region of interest" description="Disordered" evidence="10">
    <location>
        <begin position="490"/>
        <end position="743"/>
    </location>
</feature>
<dbReference type="InterPro" id="IPR027417">
    <property type="entry name" value="P-loop_NTPase"/>
</dbReference>
<dbReference type="InterPro" id="IPR046987">
    <property type="entry name" value="Myo9"/>
</dbReference>
<feature type="compositionally biased region" description="Basic and acidic residues" evidence="10">
    <location>
        <begin position="574"/>
        <end position="601"/>
    </location>
</feature>
<accession>A0A212D1T7</accession>
<dbReference type="SUPFAM" id="SSF52540">
    <property type="entry name" value="P-loop containing nucleoside triphosphate hydrolases"/>
    <property type="match status" value="1"/>
</dbReference>
<dbReference type="SMART" id="SM00242">
    <property type="entry name" value="MYSc"/>
    <property type="match status" value="1"/>
</dbReference>
<feature type="compositionally biased region" description="Basic and acidic residues" evidence="10">
    <location>
        <begin position="609"/>
        <end position="620"/>
    </location>
</feature>
<dbReference type="FunFam" id="1.20.58.530:FF:000005">
    <property type="entry name" value="unconventional myosin-IXa isoform X1"/>
    <property type="match status" value="1"/>
</dbReference>
<evidence type="ECO:0000256" key="1">
    <source>
        <dbReference type="ARBA" id="ARBA00004496"/>
    </source>
</evidence>
<dbReference type="Gene3D" id="1.20.120.720">
    <property type="entry name" value="Myosin VI head, motor domain, U50 subdomain"/>
    <property type="match status" value="1"/>
</dbReference>
<feature type="compositionally biased region" description="Low complexity" evidence="10">
    <location>
        <begin position="515"/>
        <end position="526"/>
    </location>
</feature>
<dbReference type="GO" id="GO:0051015">
    <property type="term" value="F:actin filament binding"/>
    <property type="evidence" value="ECO:0007669"/>
    <property type="project" value="TreeGrafter"/>
</dbReference>
<organism evidence="12 13">
    <name type="scientific">Cervus elaphus hippelaphus</name>
    <name type="common">European red deer</name>
    <dbReference type="NCBI Taxonomy" id="46360"/>
    <lineage>
        <taxon>Eukaryota</taxon>
        <taxon>Metazoa</taxon>
        <taxon>Chordata</taxon>
        <taxon>Craniata</taxon>
        <taxon>Vertebrata</taxon>
        <taxon>Euteleostomi</taxon>
        <taxon>Mammalia</taxon>
        <taxon>Eutheria</taxon>
        <taxon>Laurasiatheria</taxon>
        <taxon>Artiodactyla</taxon>
        <taxon>Ruminantia</taxon>
        <taxon>Pecora</taxon>
        <taxon>Cervidae</taxon>
        <taxon>Cervinae</taxon>
        <taxon>Cervus</taxon>
    </lineage>
</organism>
<dbReference type="GO" id="GO:0072673">
    <property type="term" value="P:lamellipodium morphogenesis"/>
    <property type="evidence" value="ECO:0007669"/>
    <property type="project" value="TreeGrafter"/>
</dbReference>
<dbReference type="FunFam" id="1.20.58.530:FF:000009">
    <property type="entry name" value="unconventional myosin-IXb isoform X1"/>
    <property type="match status" value="1"/>
</dbReference>
<gene>
    <name evidence="12" type="ORF">Celaphus_00003009</name>
</gene>
<dbReference type="AlphaFoldDB" id="A0A212D1T7"/>
<dbReference type="PANTHER" id="PTHR46184">
    <property type="entry name" value="UNCONVENTIONAL MYOSIN-IXB-LIKE PROTEIN"/>
    <property type="match status" value="1"/>
</dbReference>
<keyword evidence="3" id="KW-0963">Cytoplasm</keyword>
<evidence type="ECO:0000256" key="3">
    <source>
        <dbReference type="ARBA" id="ARBA00022490"/>
    </source>
</evidence>
<keyword evidence="9" id="KW-0009">Actin-binding</keyword>
<dbReference type="PANTHER" id="PTHR46184:SF2">
    <property type="entry name" value="UNCONVENTIONAL MYOSIN-IXB"/>
    <property type="match status" value="1"/>
</dbReference>
<evidence type="ECO:0000256" key="5">
    <source>
        <dbReference type="ARBA" id="ARBA00022840"/>
    </source>
</evidence>
<dbReference type="GO" id="GO:0016887">
    <property type="term" value="F:ATP hydrolysis activity"/>
    <property type="evidence" value="ECO:0007669"/>
    <property type="project" value="TreeGrafter"/>
</dbReference>
<dbReference type="GO" id="GO:0005884">
    <property type="term" value="C:actin filament"/>
    <property type="evidence" value="ECO:0007669"/>
    <property type="project" value="TreeGrafter"/>
</dbReference>
<dbReference type="GO" id="GO:0005524">
    <property type="term" value="F:ATP binding"/>
    <property type="evidence" value="ECO:0007669"/>
    <property type="project" value="UniProtKB-KW"/>
</dbReference>
<feature type="domain" description="Myosin motor" evidence="11">
    <location>
        <begin position="1"/>
        <end position="505"/>
    </location>
</feature>
<dbReference type="EMBL" id="MKHE01000009">
    <property type="protein sequence ID" value="OWK12136.1"/>
    <property type="molecule type" value="Genomic_DNA"/>
</dbReference>
<dbReference type="GO" id="GO:0000146">
    <property type="term" value="F:microfilament motor activity"/>
    <property type="evidence" value="ECO:0007669"/>
    <property type="project" value="InterPro"/>
</dbReference>
<evidence type="ECO:0000313" key="12">
    <source>
        <dbReference type="EMBL" id="OWK12136.1"/>
    </source>
</evidence>
<keyword evidence="6" id="KW-0175">Coiled coil</keyword>
<evidence type="ECO:0000256" key="9">
    <source>
        <dbReference type="PROSITE-ProRule" id="PRU00782"/>
    </source>
</evidence>
<name>A0A212D1T7_CEREH</name>
<evidence type="ECO:0000259" key="11">
    <source>
        <dbReference type="PROSITE" id="PS51456"/>
    </source>
</evidence>
<dbReference type="Gene3D" id="3.40.850.10">
    <property type="entry name" value="Kinesin motor domain"/>
    <property type="match status" value="1"/>
</dbReference>
<evidence type="ECO:0000256" key="8">
    <source>
        <dbReference type="ARBA" id="ARBA00023175"/>
    </source>
</evidence>
<dbReference type="PROSITE" id="PS51456">
    <property type="entry name" value="MYOSIN_MOTOR"/>
    <property type="match status" value="1"/>
</dbReference>
<reference evidence="12 13" key="1">
    <citation type="journal article" date="2018" name="Mol. Genet. Genomics">
        <title>The red deer Cervus elaphus genome CerEla1.0: sequencing, annotating, genes, and chromosomes.</title>
        <authorList>
            <person name="Bana N.A."/>
            <person name="Nyiri A."/>
            <person name="Nagy J."/>
            <person name="Frank K."/>
            <person name="Nagy T."/>
            <person name="Steger V."/>
            <person name="Schiller M."/>
            <person name="Lakatos P."/>
            <person name="Sugar L."/>
            <person name="Horn P."/>
            <person name="Barta E."/>
            <person name="Orosz L."/>
        </authorList>
    </citation>
    <scope>NUCLEOTIDE SEQUENCE [LARGE SCALE GENOMIC DNA]</scope>
    <source>
        <strain evidence="12">Hungarian</strain>
    </source>
</reference>
<keyword evidence="4" id="KW-0547">Nucleotide-binding</keyword>
<keyword evidence="8" id="KW-0505">Motor protein</keyword>
<comment type="similarity">
    <text evidence="2 9">Belongs to the TRAFAC class myosin-kinesin ATPase superfamily. Myosin family.</text>
</comment>
<keyword evidence="7 9" id="KW-0518">Myosin</keyword>
<dbReference type="Gene3D" id="1.20.58.530">
    <property type="match status" value="1"/>
</dbReference>
<keyword evidence="13" id="KW-1185">Reference proteome</keyword>
<feature type="compositionally biased region" description="Polar residues" evidence="10">
    <location>
        <begin position="725"/>
        <end position="736"/>
    </location>
</feature>
<protein>
    <submittedName>
        <fullName evidence="12">MYO9B</fullName>
    </submittedName>
</protein>
<comment type="caution">
    <text evidence="12">The sequence shown here is derived from an EMBL/GenBank/DDBJ whole genome shotgun (WGS) entry which is preliminary data.</text>
</comment>
<keyword evidence="5" id="KW-0067">ATP-binding</keyword>
<proteinExistence type="inferred from homology"/>
<feature type="compositionally biased region" description="Basic and acidic residues" evidence="10">
    <location>
        <begin position="633"/>
        <end position="651"/>
    </location>
</feature>
<dbReference type="GO" id="GO:0005096">
    <property type="term" value="F:GTPase activator activity"/>
    <property type="evidence" value="ECO:0007669"/>
    <property type="project" value="InterPro"/>
</dbReference>
<dbReference type="PRINTS" id="PR00193">
    <property type="entry name" value="MYOSINHEAVY"/>
</dbReference>
<dbReference type="OrthoDB" id="312459at2759"/>
<evidence type="ECO:0000256" key="7">
    <source>
        <dbReference type="ARBA" id="ARBA00023123"/>
    </source>
</evidence>
<dbReference type="InterPro" id="IPR001609">
    <property type="entry name" value="Myosin_head_motor_dom-like"/>
</dbReference>
<dbReference type="GO" id="GO:0016459">
    <property type="term" value="C:myosin complex"/>
    <property type="evidence" value="ECO:0007669"/>
    <property type="project" value="UniProtKB-KW"/>
</dbReference>
<evidence type="ECO:0000256" key="6">
    <source>
        <dbReference type="ARBA" id="ARBA00023054"/>
    </source>
</evidence>
<feature type="region of interest" description="Disordered" evidence="10">
    <location>
        <begin position="767"/>
        <end position="788"/>
    </location>
</feature>
<comment type="caution">
    <text evidence="9">Lacks conserved residue(s) required for the propagation of feature annotation.</text>
</comment>
<dbReference type="GO" id="GO:0005737">
    <property type="term" value="C:cytoplasm"/>
    <property type="evidence" value="ECO:0007669"/>
    <property type="project" value="UniProtKB-SubCell"/>
</dbReference>
<feature type="compositionally biased region" description="Basic and acidic residues" evidence="10">
    <location>
        <begin position="490"/>
        <end position="512"/>
    </location>
</feature>
<dbReference type="GO" id="GO:0001726">
    <property type="term" value="C:ruffle"/>
    <property type="evidence" value="ECO:0007669"/>
    <property type="project" value="TreeGrafter"/>
</dbReference>
<comment type="subcellular location">
    <subcellularLocation>
        <location evidence="1">Cytoplasm</location>
    </subcellularLocation>
</comment>
<evidence type="ECO:0000256" key="2">
    <source>
        <dbReference type="ARBA" id="ARBA00008314"/>
    </source>
</evidence>
<evidence type="ECO:0000313" key="13">
    <source>
        <dbReference type="Proteomes" id="UP000242450"/>
    </source>
</evidence>
<dbReference type="Proteomes" id="UP000242450">
    <property type="component" value="Chromosome 9"/>
</dbReference>
<dbReference type="GO" id="GO:0035556">
    <property type="term" value="P:intracellular signal transduction"/>
    <property type="evidence" value="ECO:0007669"/>
    <property type="project" value="InterPro"/>
</dbReference>
<dbReference type="GO" id="GO:0030027">
    <property type="term" value="C:lamellipodium"/>
    <property type="evidence" value="ECO:0007669"/>
    <property type="project" value="TreeGrafter"/>
</dbReference>
<dbReference type="Gene3D" id="6.20.240.20">
    <property type="match status" value="1"/>
</dbReference>
<dbReference type="Pfam" id="PF00063">
    <property type="entry name" value="Myosin_head"/>
    <property type="match status" value="2"/>
</dbReference>
<dbReference type="InterPro" id="IPR036961">
    <property type="entry name" value="Kinesin_motor_dom_sf"/>
</dbReference>
<dbReference type="GO" id="GO:0030048">
    <property type="term" value="P:actin filament-based movement"/>
    <property type="evidence" value="ECO:0007669"/>
    <property type="project" value="TreeGrafter"/>
</dbReference>
<evidence type="ECO:0000256" key="10">
    <source>
        <dbReference type="SAM" id="MobiDB-lite"/>
    </source>
</evidence>
<sequence length="788" mass="88410">MAKSLYSALFDWIVLRINHALLNKKDMEESVSCLSIGVLDIFGFEDFERNSFEQFCINYANEQLQYYFNQHIFKLEQEEYQSEGISWHNIDYTDNVGCIHLISKKPTGLFYLLDEESNFPHATSQTLLAKFKQQHEDNRYFVGTPVMEPAFIIQHFAGKVKYQIKDFREKNMDYMRPDIVALLRGSDSSYVRELIGMDPVAVFRWAVLRAAIQAMAVLREAGRLRAERAEKAAAGLDSSGAQGHLGELHRGASTPSEKLYRCSMLDFSFDGSEEFDINAFEDIIAFYESKKKSKGIKQKQIIPKNLLDSKSLKLIISMTLHDRTTKSLLHLHKKKKPPSISAQFQTSLNKLLEALGNAEPFFIRCIRSNAEKALFTPEVHWQFCALENFAGATQDLGSLPGMSGSLSKDILKELCFDDELVLQQLRYTGMLETVRIRRSGYSAKYTFQDFTEQFQVLLPKNAQPCREVISALLEKMDIDKRSYQIGKTKMVEEKQKAEEKEREAEQAAKEETAEAELAQAAGPEPEQGLEPSTEGEPLDLEPEVWPSDGAPPAESCQPEKEVPSLEKAPPTQKHTAEGREKVPRSREKRESRRQRGLEHVKLQNKHIQSCKDELALREPSGKAVPGSEESLPEDGKEGREGESPSDARTEMEMAAPKKQPQVPPQATPSSPDSGEAQAGSPRPGHEERPTSLALDSRVAMPGPSATPETPKDKSKPGISPRAQERPSSPGGSTQIQRYRDPDTERLANAVEMWRGKKLMTAGSSSMLSQSLDLSERHRAVGATLTPTE</sequence>
<evidence type="ECO:0000256" key="4">
    <source>
        <dbReference type="ARBA" id="ARBA00022741"/>
    </source>
</evidence>